<keyword evidence="1" id="KW-0647">Proteasome</keyword>
<name>A0A1J3JK20_NOCCA</name>
<organism evidence="1">
    <name type="scientific">Noccaea caerulescens</name>
    <name type="common">Alpine penny-cress</name>
    <name type="synonym">Thlaspi caerulescens</name>
    <dbReference type="NCBI Taxonomy" id="107243"/>
    <lineage>
        <taxon>Eukaryota</taxon>
        <taxon>Viridiplantae</taxon>
        <taxon>Streptophyta</taxon>
        <taxon>Embryophyta</taxon>
        <taxon>Tracheophyta</taxon>
        <taxon>Spermatophyta</taxon>
        <taxon>Magnoliopsida</taxon>
        <taxon>eudicotyledons</taxon>
        <taxon>Gunneridae</taxon>
        <taxon>Pentapetalae</taxon>
        <taxon>rosids</taxon>
        <taxon>malvids</taxon>
        <taxon>Brassicales</taxon>
        <taxon>Brassicaceae</taxon>
        <taxon>Coluteocarpeae</taxon>
        <taxon>Noccaea</taxon>
    </lineage>
</organism>
<sequence>MDSLVYEWPAMLNRDEVSHFCLLCLIPEYTYFVDILMAGTTAVIELVDQCILEIRSRLLIAPPNFVIKIVLGV</sequence>
<protein>
    <submittedName>
        <fullName evidence="1">Proteasome subunit beta type-2-B</fullName>
    </submittedName>
</protein>
<evidence type="ECO:0000313" key="1">
    <source>
        <dbReference type="EMBL" id="JAU92807.1"/>
    </source>
</evidence>
<dbReference type="AlphaFoldDB" id="A0A1J3JK20"/>
<dbReference type="GO" id="GO:0000502">
    <property type="term" value="C:proteasome complex"/>
    <property type="evidence" value="ECO:0007669"/>
    <property type="project" value="UniProtKB-KW"/>
</dbReference>
<accession>A0A1J3JK20</accession>
<gene>
    <name evidence="1" type="ORF">MP_TR12116_c0_g1_i1_g.35671</name>
</gene>
<proteinExistence type="predicted"/>
<reference evidence="1" key="1">
    <citation type="submission" date="2016-07" db="EMBL/GenBank/DDBJ databases">
        <title>De novo transcriptome assembly of four accessions of the metal hyperaccumulator plant Noccaea caerulescens.</title>
        <authorList>
            <person name="Blande D."/>
            <person name="Halimaa P."/>
            <person name="Tervahauta A.I."/>
            <person name="Aarts M.G."/>
            <person name="Karenlampi S.O."/>
        </authorList>
    </citation>
    <scope>NUCLEOTIDE SEQUENCE</scope>
</reference>
<dbReference type="EMBL" id="GEVM01013131">
    <property type="protein sequence ID" value="JAU92807.1"/>
    <property type="molecule type" value="Transcribed_RNA"/>
</dbReference>